<feature type="compositionally biased region" description="Polar residues" evidence="1">
    <location>
        <begin position="49"/>
        <end position="62"/>
    </location>
</feature>
<organism evidence="2 3">
    <name type="scientific">Colletotrichum nymphaeae SA-01</name>
    <dbReference type="NCBI Taxonomy" id="1460502"/>
    <lineage>
        <taxon>Eukaryota</taxon>
        <taxon>Fungi</taxon>
        <taxon>Dikarya</taxon>
        <taxon>Ascomycota</taxon>
        <taxon>Pezizomycotina</taxon>
        <taxon>Sordariomycetes</taxon>
        <taxon>Hypocreomycetidae</taxon>
        <taxon>Glomerellales</taxon>
        <taxon>Glomerellaceae</taxon>
        <taxon>Colletotrichum</taxon>
        <taxon>Colletotrichum acutatum species complex</taxon>
    </lineage>
</organism>
<name>A0A135SP42_9PEZI</name>
<gene>
    <name evidence="2" type="ORF">CNYM01_06708</name>
</gene>
<dbReference type="AlphaFoldDB" id="A0A135SP42"/>
<dbReference type="EMBL" id="JEMN01001426">
    <property type="protein sequence ID" value="KXH37694.1"/>
    <property type="molecule type" value="Genomic_DNA"/>
</dbReference>
<evidence type="ECO:0000256" key="1">
    <source>
        <dbReference type="SAM" id="MobiDB-lite"/>
    </source>
</evidence>
<comment type="caution">
    <text evidence="2">The sequence shown here is derived from an EMBL/GenBank/DDBJ whole genome shotgun (WGS) entry which is preliminary data.</text>
</comment>
<reference evidence="2 3" key="1">
    <citation type="submission" date="2014-02" db="EMBL/GenBank/DDBJ databases">
        <title>The genome sequence of Colletotrichum nymphaeae SA-01.</title>
        <authorList>
            <person name="Baroncelli R."/>
            <person name="Thon M.R."/>
        </authorList>
    </citation>
    <scope>NUCLEOTIDE SEQUENCE [LARGE SCALE GENOMIC DNA]</scope>
    <source>
        <strain evidence="2 3">SA-01</strain>
    </source>
</reference>
<feature type="compositionally biased region" description="Basic and acidic residues" evidence="1">
    <location>
        <begin position="109"/>
        <end position="118"/>
    </location>
</feature>
<evidence type="ECO:0000313" key="3">
    <source>
        <dbReference type="Proteomes" id="UP000070054"/>
    </source>
</evidence>
<sequence>MDMDPATPFLATSSRQAFASILNSLFTYQNVATVQIPAHTNGTDHPITTPLSANSPIHTQPPQHRAKDVARLIAPVERDAEVRAAGPVDGADVFDERVDSWSQLGSAGHRGDAERGGDVEGAEGVD</sequence>
<feature type="region of interest" description="Disordered" evidence="1">
    <location>
        <begin position="39"/>
        <end position="62"/>
    </location>
</feature>
<evidence type="ECO:0000313" key="2">
    <source>
        <dbReference type="EMBL" id="KXH37694.1"/>
    </source>
</evidence>
<keyword evidence="3" id="KW-1185">Reference proteome</keyword>
<accession>A0A135SP42</accession>
<protein>
    <submittedName>
        <fullName evidence="2">Uncharacterized protein</fullName>
    </submittedName>
</protein>
<feature type="region of interest" description="Disordered" evidence="1">
    <location>
        <begin position="83"/>
        <end position="126"/>
    </location>
</feature>
<dbReference type="Proteomes" id="UP000070054">
    <property type="component" value="Unassembled WGS sequence"/>
</dbReference>
<proteinExistence type="predicted"/>